<dbReference type="InterPro" id="IPR011990">
    <property type="entry name" value="TPR-like_helical_dom_sf"/>
</dbReference>
<protein>
    <submittedName>
        <fullName evidence="4">TPR repeat-containing protein 08</fullName>
    </submittedName>
</protein>
<evidence type="ECO:0000256" key="2">
    <source>
        <dbReference type="ARBA" id="ARBA00022803"/>
    </source>
</evidence>
<keyword evidence="1" id="KW-0677">Repeat</keyword>
<evidence type="ECO:0000256" key="3">
    <source>
        <dbReference type="PROSITE-ProRule" id="PRU00339"/>
    </source>
</evidence>
<dbReference type="EMBL" id="LS398552">
    <property type="protein sequence ID" value="SPR05925.1"/>
    <property type="molecule type" value="Genomic_DNA"/>
</dbReference>
<evidence type="ECO:0000313" key="4">
    <source>
        <dbReference type="EMBL" id="SPR05925.1"/>
    </source>
</evidence>
<gene>
    <name evidence="4" type="ORF">UT76HP_00801</name>
</gene>
<dbReference type="InterPro" id="IPR019734">
    <property type="entry name" value="TPR_rpt"/>
</dbReference>
<name>A0A2U3QY63_ORITS</name>
<dbReference type="Gene3D" id="1.25.40.10">
    <property type="entry name" value="Tetratricopeptide repeat domain"/>
    <property type="match status" value="2"/>
</dbReference>
<evidence type="ECO:0000313" key="5">
    <source>
        <dbReference type="Proteomes" id="UP000244943"/>
    </source>
</evidence>
<dbReference type="Pfam" id="PF13181">
    <property type="entry name" value="TPR_8"/>
    <property type="match status" value="1"/>
</dbReference>
<sequence>MKLGYIQEAMENYDIAIRYRPNYSEAYHNKGLTLSFLGQLQNAIEHFDLAIKYDHNDATAYCVLSMLKKYPKAIKSCNFAIKYAPNCADSYYIKGMVFEKLGKHQKAIKNYDIAISTNLILLKIILKKEFH</sequence>
<proteinExistence type="predicted"/>
<dbReference type="PANTHER" id="PTHR44858:SF1">
    <property type="entry name" value="UDP-N-ACETYLGLUCOSAMINE--PEPTIDE N-ACETYLGLUCOSAMINYLTRANSFERASE SPINDLY-RELATED"/>
    <property type="match status" value="1"/>
</dbReference>
<dbReference type="AlphaFoldDB" id="A0A2U3QY63"/>
<dbReference type="PANTHER" id="PTHR44858">
    <property type="entry name" value="TETRATRICOPEPTIDE REPEAT PROTEIN 6"/>
    <property type="match status" value="1"/>
</dbReference>
<dbReference type="SUPFAM" id="SSF48452">
    <property type="entry name" value="TPR-like"/>
    <property type="match status" value="1"/>
</dbReference>
<dbReference type="InterPro" id="IPR050498">
    <property type="entry name" value="Ycf3"/>
</dbReference>
<reference evidence="5" key="1">
    <citation type="submission" date="2018-03" db="EMBL/GenBank/DDBJ databases">
        <authorList>
            <person name="Batty M. E."/>
            <person name="Batty M E."/>
        </authorList>
    </citation>
    <scope>NUCLEOTIDE SEQUENCE [LARGE SCALE GENOMIC DNA]</scope>
</reference>
<dbReference type="PROSITE" id="PS50005">
    <property type="entry name" value="TPR"/>
    <property type="match status" value="1"/>
</dbReference>
<keyword evidence="2 3" id="KW-0802">TPR repeat</keyword>
<dbReference type="Pfam" id="PF13432">
    <property type="entry name" value="TPR_16"/>
    <property type="match status" value="1"/>
</dbReference>
<dbReference type="SMART" id="SM00028">
    <property type="entry name" value="TPR"/>
    <property type="match status" value="3"/>
</dbReference>
<accession>A0A2U3QY63</accession>
<dbReference type="Proteomes" id="UP000244943">
    <property type="component" value="Chromosome I"/>
</dbReference>
<organism evidence="4 5">
    <name type="scientific">Orientia tsutsugamushi</name>
    <name type="common">Rickettsia tsutsugamushi</name>
    <dbReference type="NCBI Taxonomy" id="784"/>
    <lineage>
        <taxon>Bacteria</taxon>
        <taxon>Pseudomonadati</taxon>
        <taxon>Pseudomonadota</taxon>
        <taxon>Alphaproteobacteria</taxon>
        <taxon>Rickettsiales</taxon>
        <taxon>Rickettsiaceae</taxon>
        <taxon>Rickettsieae</taxon>
        <taxon>Orientia</taxon>
    </lineage>
</organism>
<evidence type="ECO:0000256" key="1">
    <source>
        <dbReference type="ARBA" id="ARBA00022737"/>
    </source>
</evidence>
<feature type="repeat" description="TPR" evidence="3">
    <location>
        <begin position="24"/>
        <end position="57"/>
    </location>
</feature>